<name>A0A1Y4DMN1_9BACT</name>
<keyword evidence="2" id="KW-1185">Reference proteome</keyword>
<accession>A0A1Y4DMN1</accession>
<evidence type="ECO:0000313" key="2">
    <source>
        <dbReference type="Proteomes" id="UP000196368"/>
    </source>
</evidence>
<comment type="caution">
    <text evidence="1">The sequence shown here is derived from an EMBL/GenBank/DDBJ whole genome shotgun (WGS) entry which is preliminary data.</text>
</comment>
<dbReference type="AlphaFoldDB" id="A0A1Y4DMN1"/>
<proteinExistence type="predicted"/>
<reference evidence="2" key="1">
    <citation type="submission" date="2017-04" db="EMBL/GenBank/DDBJ databases">
        <title>Function of individual gut microbiota members based on whole genome sequencing of pure cultures obtained from chicken caecum.</title>
        <authorList>
            <person name="Medvecky M."/>
            <person name="Cejkova D."/>
            <person name="Polansky O."/>
            <person name="Karasova D."/>
            <person name="Kubasova T."/>
            <person name="Cizek A."/>
            <person name="Rychlik I."/>
        </authorList>
    </citation>
    <scope>NUCLEOTIDE SEQUENCE [LARGE SCALE GENOMIC DNA]</scope>
    <source>
        <strain evidence="2">An273</strain>
    </source>
</reference>
<sequence length="150" mass="16677">MIKLTVKGLNELVRKLQEEERNAVLAMTKAHSKVAADAASKLKRGLSFRAGRSPKDKNYQNSPAGSLPYAHTLRLRDSIGYKILAQGRRVFSEVGSGAGASSVEYAKYLEGRNNDGIRPFLWAVKNDYNPEKINKKFWEYFKPLSGGSGK</sequence>
<dbReference type="Proteomes" id="UP000196368">
    <property type="component" value="Unassembled WGS sequence"/>
</dbReference>
<evidence type="ECO:0000313" key="1">
    <source>
        <dbReference type="EMBL" id="OUO56651.1"/>
    </source>
</evidence>
<dbReference type="EMBL" id="NFJD01000003">
    <property type="protein sequence ID" value="OUO56651.1"/>
    <property type="molecule type" value="Genomic_DNA"/>
</dbReference>
<gene>
    <name evidence="1" type="ORF">B5F75_05525</name>
</gene>
<protein>
    <submittedName>
        <fullName evidence="1">Uncharacterized protein</fullName>
    </submittedName>
</protein>
<organism evidence="1 2">
    <name type="scientific">Candidatus Avelusimicrobium gallicola</name>
    <dbReference type="NCBI Taxonomy" id="2562704"/>
    <lineage>
        <taxon>Bacteria</taxon>
        <taxon>Pseudomonadati</taxon>
        <taxon>Elusimicrobiota</taxon>
        <taxon>Elusimicrobia</taxon>
        <taxon>Elusimicrobiales</taxon>
        <taxon>Elusimicrobiaceae</taxon>
        <taxon>Candidatus Avelusimicrobium</taxon>
    </lineage>
</organism>